<protein>
    <submittedName>
        <fullName evidence="4">Cephalosporin-C deacetylase</fullName>
        <ecNumber evidence="4">3.1.1.41</ecNumber>
    </submittedName>
</protein>
<dbReference type="PANTHER" id="PTHR40111:SF1">
    <property type="entry name" value="CEPHALOSPORIN-C DEACETYLASE"/>
    <property type="match status" value="1"/>
</dbReference>
<accession>A0A852SIV6</accession>
<feature type="active site" description="Nucleophile" evidence="1">
    <location>
        <position position="181"/>
    </location>
</feature>
<comment type="caution">
    <text evidence="4">The sequence shown here is derived from an EMBL/GenBank/DDBJ whole genome shotgun (WGS) entry which is preliminary data.</text>
</comment>
<dbReference type="InterPro" id="IPR008391">
    <property type="entry name" value="AXE1_dom"/>
</dbReference>
<dbReference type="InterPro" id="IPR029058">
    <property type="entry name" value="AB_hydrolase_fold"/>
</dbReference>
<dbReference type="Pfam" id="PF05448">
    <property type="entry name" value="AXE1"/>
    <property type="match status" value="1"/>
</dbReference>
<dbReference type="EC" id="3.1.1.41" evidence="4"/>
<dbReference type="InterPro" id="IPR039069">
    <property type="entry name" value="CE7"/>
</dbReference>
<dbReference type="RefSeq" id="WP_218869955.1">
    <property type="nucleotide sequence ID" value="NZ_BSEW01000001.1"/>
</dbReference>
<dbReference type="Gene3D" id="3.40.50.1820">
    <property type="entry name" value="alpha/beta hydrolase"/>
    <property type="match status" value="1"/>
</dbReference>
<name>A0A852SIV6_9MICO</name>
<dbReference type="GO" id="GO:0047739">
    <property type="term" value="F:cephalosporin-C deacetylase activity"/>
    <property type="evidence" value="ECO:0007669"/>
    <property type="project" value="UniProtKB-EC"/>
</dbReference>
<evidence type="ECO:0000313" key="4">
    <source>
        <dbReference type="EMBL" id="NYD69290.1"/>
    </source>
</evidence>
<dbReference type="PANTHER" id="PTHR40111">
    <property type="entry name" value="CEPHALOSPORIN-C DEACETYLASE"/>
    <property type="match status" value="1"/>
</dbReference>
<evidence type="ECO:0000259" key="3">
    <source>
        <dbReference type="Pfam" id="PF05448"/>
    </source>
</evidence>
<dbReference type="AlphaFoldDB" id="A0A852SIV6"/>
<dbReference type="SUPFAM" id="SSF53474">
    <property type="entry name" value="alpha/beta-Hydrolases"/>
    <property type="match status" value="1"/>
</dbReference>
<keyword evidence="4" id="KW-0378">Hydrolase</keyword>
<evidence type="ECO:0000313" key="5">
    <source>
        <dbReference type="Proteomes" id="UP000549913"/>
    </source>
</evidence>
<organism evidence="4 5">
    <name type="scientific">Herbiconiux flava</name>
    <dbReference type="NCBI Taxonomy" id="881268"/>
    <lineage>
        <taxon>Bacteria</taxon>
        <taxon>Bacillati</taxon>
        <taxon>Actinomycetota</taxon>
        <taxon>Actinomycetes</taxon>
        <taxon>Micrococcales</taxon>
        <taxon>Microbacteriaceae</taxon>
        <taxon>Herbiconiux</taxon>
    </lineage>
</organism>
<dbReference type="EMBL" id="JACCBM010000001">
    <property type="protein sequence ID" value="NYD69290.1"/>
    <property type="molecule type" value="Genomic_DNA"/>
</dbReference>
<feature type="binding site" evidence="2">
    <location>
        <position position="91"/>
    </location>
    <ligand>
        <name>substrate</name>
    </ligand>
</feature>
<dbReference type="GO" id="GO:0005976">
    <property type="term" value="P:polysaccharide metabolic process"/>
    <property type="evidence" value="ECO:0007669"/>
    <property type="project" value="TreeGrafter"/>
</dbReference>
<keyword evidence="5" id="KW-1185">Reference proteome</keyword>
<feature type="active site" description="Charge relay system" evidence="1">
    <location>
        <position position="267"/>
    </location>
</feature>
<sequence length="318" mass="34076">MLVDAPLEVLREYRSSQVVPEDFDEFWAHTIASARDAGGTVIRTPVDTGLVGVEVVDLTFPGFGGDPVRAWLRLPRMRDRPLPAVVHFTGYGAGRGAPIDDLLFATAGYAHLVMDTRGQGDGGTRDPGFEPIAPSGFLTRGITDPHSYYYRRVFTDAVRAVDAVRGLAEVDADRVAVVGNSQGGGIAIAAGVLSEDVRAVLAQAPFLADLPRAVGATDRYPYREIADLLTRARHLEASVLQTLAYVDTVNLATRARVPAWFSAGLMDDITPPSTVFAVHNAWVAERHIVTWPFNGHDAGGSHDLAGTLRVLAETVGPA</sequence>
<proteinExistence type="predicted"/>
<evidence type="ECO:0000256" key="1">
    <source>
        <dbReference type="PIRSR" id="PIRSR639069-1"/>
    </source>
</evidence>
<feature type="active site" description="Charge relay system" evidence="1">
    <location>
        <position position="296"/>
    </location>
</feature>
<gene>
    <name evidence="4" type="ORF">BJ984_000448</name>
</gene>
<feature type="domain" description="Acetyl xylan esterase" evidence="3">
    <location>
        <begin position="2"/>
        <end position="303"/>
    </location>
</feature>
<dbReference type="Proteomes" id="UP000549913">
    <property type="component" value="Unassembled WGS sequence"/>
</dbReference>
<evidence type="ECO:0000256" key="2">
    <source>
        <dbReference type="PIRSR" id="PIRSR639069-2"/>
    </source>
</evidence>
<reference evidence="4 5" key="1">
    <citation type="submission" date="2020-07" db="EMBL/GenBank/DDBJ databases">
        <title>Sequencing the genomes of 1000 actinobacteria strains.</title>
        <authorList>
            <person name="Klenk H.-P."/>
        </authorList>
    </citation>
    <scope>NUCLEOTIDE SEQUENCE [LARGE SCALE GENOMIC DNA]</scope>
    <source>
        <strain evidence="4 5">DSM 26474</strain>
    </source>
</reference>